<keyword evidence="10" id="KW-1185">Reference proteome</keyword>
<dbReference type="PANTHER" id="PTHR45662">
    <property type="entry name" value="PHOSPHATIDYLINOSITIDE PHOSPHATASE SAC1"/>
    <property type="match status" value="1"/>
</dbReference>
<organism evidence="9 10">
    <name type="scientific">Nezara viridula</name>
    <name type="common">Southern green stink bug</name>
    <name type="synonym">Cimex viridulus</name>
    <dbReference type="NCBI Taxonomy" id="85310"/>
    <lineage>
        <taxon>Eukaryota</taxon>
        <taxon>Metazoa</taxon>
        <taxon>Ecdysozoa</taxon>
        <taxon>Arthropoda</taxon>
        <taxon>Hexapoda</taxon>
        <taxon>Insecta</taxon>
        <taxon>Pterygota</taxon>
        <taxon>Neoptera</taxon>
        <taxon>Paraneoptera</taxon>
        <taxon>Hemiptera</taxon>
        <taxon>Heteroptera</taxon>
        <taxon>Panheteroptera</taxon>
        <taxon>Pentatomomorpha</taxon>
        <taxon>Pentatomoidea</taxon>
        <taxon>Pentatomidae</taxon>
        <taxon>Pentatominae</taxon>
        <taxon>Nezara</taxon>
    </lineage>
</organism>
<dbReference type="Proteomes" id="UP001152798">
    <property type="component" value="Chromosome 2"/>
</dbReference>
<dbReference type="InterPro" id="IPR002013">
    <property type="entry name" value="SAC_dom"/>
</dbReference>
<evidence type="ECO:0000256" key="4">
    <source>
        <dbReference type="ARBA" id="ARBA00040795"/>
    </source>
</evidence>
<feature type="domain" description="SAC" evidence="8">
    <location>
        <begin position="126"/>
        <end position="455"/>
    </location>
</feature>
<dbReference type="EMBL" id="OV725078">
    <property type="protein sequence ID" value="CAH1393023.1"/>
    <property type="molecule type" value="Genomic_DNA"/>
</dbReference>
<feature type="transmembrane region" description="Helical" evidence="7">
    <location>
        <begin position="526"/>
        <end position="544"/>
    </location>
</feature>
<dbReference type="GO" id="GO:0043812">
    <property type="term" value="F:phosphatidylinositol-4-phosphate phosphatase activity"/>
    <property type="evidence" value="ECO:0007669"/>
    <property type="project" value="TreeGrafter"/>
</dbReference>
<comment type="catalytic activity">
    <reaction evidence="2">
        <text>a 1,2-diacyl-sn-glycero-3-phospho-(1D-myo-inositol-3-phosphate) + H2O = a 1,2-diacyl-sn-glycero-3-phospho-(1D-myo-inositol) + phosphate</text>
        <dbReference type="Rhea" id="RHEA:12316"/>
        <dbReference type="ChEBI" id="CHEBI:15377"/>
        <dbReference type="ChEBI" id="CHEBI:43474"/>
        <dbReference type="ChEBI" id="CHEBI:57880"/>
        <dbReference type="ChEBI" id="CHEBI:58088"/>
        <dbReference type="EC" id="3.1.3.64"/>
    </reaction>
    <physiologicalReaction direction="left-to-right" evidence="2">
        <dbReference type="Rhea" id="RHEA:12317"/>
    </physiologicalReaction>
</comment>
<accession>A0A9P0EAR4</accession>
<dbReference type="GO" id="GO:0046856">
    <property type="term" value="P:phosphatidylinositol dephosphorylation"/>
    <property type="evidence" value="ECO:0007669"/>
    <property type="project" value="TreeGrafter"/>
</dbReference>
<dbReference type="Pfam" id="PF02383">
    <property type="entry name" value="Syja_N"/>
    <property type="match status" value="1"/>
</dbReference>
<keyword evidence="7" id="KW-0472">Membrane</keyword>
<keyword evidence="7" id="KW-0812">Transmembrane</keyword>
<evidence type="ECO:0000256" key="6">
    <source>
        <dbReference type="ARBA" id="ARBA00041911"/>
    </source>
</evidence>
<feature type="transmembrane region" description="Helical" evidence="7">
    <location>
        <begin position="556"/>
        <end position="576"/>
    </location>
</feature>
<evidence type="ECO:0000259" key="8">
    <source>
        <dbReference type="PROSITE" id="PS50275"/>
    </source>
</evidence>
<evidence type="ECO:0000256" key="7">
    <source>
        <dbReference type="SAM" id="Phobius"/>
    </source>
</evidence>
<name>A0A9P0EAR4_NEZVI</name>
<keyword evidence="7" id="KW-1133">Transmembrane helix</keyword>
<protein>
    <recommendedName>
        <fullName evidence="4">Phosphatidylinositol-3-phosphatase SAC1</fullName>
        <ecNumber evidence="1">3.1.3.64</ecNumber>
    </recommendedName>
    <alternativeName>
        <fullName evidence="6">Phosphatidylinositol-4-phosphate phosphatase</fullName>
    </alternativeName>
    <alternativeName>
        <fullName evidence="5">Suppressor of actin mutations 1-like protein</fullName>
    </alternativeName>
</protein>
<dbReference type="GO" id="GO:0005783">
    <property type="term" value="C:endoplasmic reticulum"/>
    <property type="evidence" value="ECO:0007669"/>
    <property type="project" value="TreeGrafter"/>
</dbReference>
<dbReference type="PANTHER" id="PTHR45662:SF2">
    <property type="entry name" value="PHOSPHATIDYLINOSITOL-3-PHOSPHATASE SAC1"/>
    <property type="match status" value="1"/>
</dbReference>
<dbReference type="GO" id="GO:0004438">
    <property type="term" value="F:phosphatidylinositol-3-phosphate phosphatase activity"/>
    <property type="evidence" value="ECO:0007669"/>
    <property type="project" value="UniProtKB-EC"/>
</dbReference>
<evidence type="ECO:0000256" key="1">
    <source>
        <dbReference type="ARBA" id="ARBA00013038"/>
    </source>
</evidence>
<gene>
    <name evidence="9" type="ORF">NEZAVI_LOCUS3756</name>
</gene>
<reference evidence="9" key="1">
    <citation type="submission" date="2022-01" db="EMBL/GenBank/DDBJ databases">
        <authorList>
            <person name="King R."/>
        </authorList>
    </citation>
    <scope>NUCLEOTIDE SEQUENCE</scope>
</reference>
<evidence type="ECO:0000313" key="9">
    <source>
        <dbReference type="EMBL" id="CAH1393023.1"/>
    </source>
</evidence>
<evidence type="ECO:0000256" key="5">
    <source>
        <dbReference type="ARBA" id="ARBA00041396"/>
    </source>
</evidence>
<comment type="catalytic activity">
    <reaction evidence="3">
        <text>a 1,2-diacyl-sn-glycero-3-phospho-(1D-myo-inositol 4-phosphate) + H2O = a 1,2-diacyl-sn-glycero-3-phospho-(1D-myo-inositol) + phosphate</text>
        <dbReference type="Rhea" id="RHEA:55652"/>
        <dbReference type="ChEBI" id="CHEBI:15377"/>
        <dbReference type="ChEBI" id="CHEBI:43474"/>
        <dbReference type="ChEBI" id="CHEBI:57880"/>
        <dbReference type="ChEBI" id="CHEBI:58178"/>
    </reaction>
    <physiologicalReaction direction="left-to-right" evidence="3">
        <dbReference type="Rhea" id="RHEA:55653"/>
    </physiologicalReaction>
</comment>
<evidence type="ECO:0000256" key="3">
    <source>
        <dbReference type="ARBA" id="ARBA00036807"/>
    </source>
</evidence>
<evidence type="ECO:0000256" key="2">
    <source>
        <dbReference type="ARBA" id="ARBA00036631"/>
    </source>
</evidence>
<dbReference type="EC" id="3.1.3.64" evidence="1"/>
<dbReference type="AlphaFoldDB" id="A0A9P0EAR4"/>
<proteinExistence type="predicted"/>
<dbReference type="OrthoDB" id="405996at2759"/>
<evidence type="ECO:0000313" key="10">
    <source>
        <dbReference type="Proteomes" id="UP001152798"/>
    </source>
</evidence>
<sequence>MSGNNVYGEMLLTITSEKFYIEPVQDMDNSLILDRVTGNITISNVPGSSGDAPVVGEKKTIYGILGTIRLLAGQYLVVVTGRTKIGNIWRREVFQMDSAEVICFSRSTTHLNDKQKRIEKEYISMLESILATPYFYFSYSYDLSHTVQRLHNISPDFLKMPMYQRAEQKFVWNEYLLSDFAKNSGVSRFCLPIIHGYLSITSCILNGKTFSLILVSRRSKDRAGTRLFTRGIDSNGNVANFVETEQIVEAKFERASFVQTRGSMPFFWQQYPNLKLKPRPSIIQEENHTAAFSKHFETQLMDYGRQVIVNLVDHSGSEGKLEGFYRKLVNEANNPNLKYEAFDFHRECSKLRYDRLKILIDRLAYDLEQMSVTMIVGDGTVISQQEGVFRTNCIDCLDRTNVVQSLLARANLTYILQRLTILKKGQTVEDQVGLENTFKILWSDHADLISIQYSGTGALKTDYTRTGKRTKSGIIRDGINSLVRYYKNNFQHGFRKDALDLWLGHYRVSSEEGIVIRSPLDVKREFKYTAFPLILLVAIAMFFANLVTPSEYTTGTLLSLIFWCSMVSATLIAIFYNGSEYVDCPRLCPLLRSPSV</sequence>
<dbReference type="PROSITE" id="PS50275">
    <property type="entry name" value="SAC"/>
    <property type="match status" value="1"/>
</dbReference>